<evidence type="ECO:0000313" key="7">
    <source>
        <dbReference type="EMBL" id="ARW60050.1"/>
    </source>
</evidence>
<dbReference type="GeneID" id="33353346"/>
<dbReference type="PANTHER" id="PTHR11655">
    <property type="entry name" value="60S/50S RIBOSOMAL PROTEIN L6/L9"/>
    <property type="match status" value="1"/>
</dbReference>
<reference evidence="7" key="1">
    <citation type="journal article" date="2017" name="J. Phycol.">
        <title>Analysis of chloroplast genomes and a supermatrix inform reclassification of the Rhodomelaceae (Rhodophyta).</title>
        <authorList>
            <person name="Diaz-Tapia P."/>
            <person name="Maggs C.A."/>
            <person name="West J.A."/>
            <person name="Verbruggen H."/>
        </authorList>
    </citation>
    <scope>NUCLEOTIDE SEQUENCE</scope>
    <source>
        <strain evidence="7">HV3939</strain>
    </source>
</reference>
<dbReference type="HAMAP" id="MF_01365_B">
    <property type="entry name" value="Ribosomal_uL6_B"/>
    <property type="match status" value="1"/>
</dbReference>
<dbReference type="PANTHER" id="PTHR11655:SF14">
    <property type="entry name" value="LARGE RIBOSOMAL SUBUNIT PROTEIN UL6M"/>
    <property type="match status" value="1"/>
</dbReference>
<evidence type="ECO:0000259" key="6">
    <source>
        <dbReference type="Pfam" id="PF00347"/>
    </source>
</evidence>
<dbReference type="SUPFAM" id="SSF56053">
    <property type="entry name" value="Ribosomal protein L6"/>
    <property type="match status" value="2"/>
</dbReference>
<dbReference type="GO" id="GO:0019843">
    <property type="term" value="F:rRNA binding"/>
    <property type="evidence" value="ECO:0007669"/>
    <property type="project" value="UniProtKB-UniRule"/>
</dbReference>
<dbReference type="RefSeq" id="YP_009391906.1">
    <property type="nucleotide sequence ID" value="NC_035260.1"/>
</dbReference>
<keyword evidence="4" id="KW-0694">RNA-binding</keyword>
<dbReference type="InterPro" id="IPR019906">
    <property type="entry name" value="Ribosomal_uL6_bac-type"/>
</dbReference>
<evidence type="ECO:0000256" key="4">
    <source>
        <dbReference type="HAMAP-Rule" id="MF_01365"/>
    </source>
</evidence>
<dbReference type="FunFam" id="3.90.930.12:FF:000001">
    <property type="entry name" value="50S ribosomal protein L6"/>
    <property type="match status" value="1"/>
</dbReference>
<proteinExistence type="inferred from homology"/>
<dbReference type="InterPro" id="IPR036789">
    <property type="entry name" value="Ribosomal_uL6-like_a/b-dom_sf"/>
</dbReference>
<evidence type="ECO:0000256" key="2">
    <source>
        <dbReference type="ARBA" id="ARBA00022980"/>
    </source>
</evidence>
<protein>
    <recommendedName>
        <fullName evidence="4">Large ribosomal subunit protein uL6c</fullName>
    </recommendedName>
</protein>
<dbReference type="InterPro" id="IPR002358">
    <property type="entry name" value="Ribosomal_uL6_CS"/>
</dbReference>
<evidence type="ECO:0000256" key="5">
    <source>
        <dbReference type="RuleBase" id="RU003869"/>
    </source>
</evidence>
<feature type="domain" description="Large ribosomal subunit protein uL6 alpha-beta" evidence="6">
    <location>
        <begin position="11"/>
        <end position="82"/>
    </location>
</feature>
<evidence type="ECO:0000256" key="3">
    <source>
        <dbReference type="ARBA" id="ARBA00023274"/>
    </source>
</evidence>
<comment type="function">
    <text evidence="4">Binds 23S rRNA.</text>
</comment>
<dbReference type="InterPro" id="IPR020040">
    <property type="entry name" value="Ribosomal_uL6_a/b-dom"/>
</dbReference>
<sequence>MSRIGKKEIIVPKNIETNIDKSTISISGKKGKLSYNVSNSIKIETQNNRIKLIKQDNTKKAQAIYGLSRSIINNMVIGVSQGFTKQLIIQGVGYRAQMEGKSLILNVGYSHPVKIQPPNNIEIKVENNTSITIHGINKEIVGQTAAKIRAIRPPEPYKGKGIKYENETIRRKIGKAGK</sequence>
<comment type="similarity">
    <text evidence="1 4 5">Belongs to the universal ribosomal protein uL6 family.</text>
</comment>
<geneLocation type="chloroplast" evidence="7"/>
<dbReference type="Gene3D" id="3.90.930.12">
    <property type="entry name" value="Ribosomal protein L6, alpha-beta domain"/>
    <property type="match status" value="2"/>
</dbReference>
<keyword evidence="7" id="KW-0150">Chloroplast</keyword>
<dbReference type="PRINTS" id="PR00059">
    <property type="entry name" value="RIBOSOMALL6"/>
</dbReference>
<comment type="subcellular location">
    <subcellularLocation>
        <location evidence="4">Plastid</location>
        <location evidence="4">Chloroplast</location>
    </subcellularLocation>
</comment>
<dbReference type="AlphaFoldDB" id="A0A1Z1M2D0"/>
<dbReference type="Pfam" id="PF00347">
    <property type="entry name" value="Ribosomal_L6"/>
    <property type="match status" value="2"/>
</dbReference>
<evidence type="ECO:0000256" key="1">
    <source>
        <dbReference type="ARBA" id="ARBA00009356"/>
    </source>
</evidence>
<keyword evidence="2 4" id="KW-0689">Ribosomal protein</keyword>
<keyword evidence="7" id="KW-0934">Plastid</keyword>
<dbReference type="GO" id="GO:0022625">
    <property type="term" value="C:cytosolic large ribosomal subunit"/>
    <property type="evidence" value="ECO:0007669"/>
    <property type="project" value="TreeGrafter"/>
</dbReference>
<dbReference type="GO" id="GO:0002181">
    <property type="term" value="P:cytoplasmic translation"/>
    <property type="evidence" value="ECO:0007669"/>
    <property type="project" value="TreeGrafter"/>
</dbReference>
<dbReference type="GO" id="GO:0003735">
    <property type="term" value="F:structural constituent of ribosome"/>
    <property type="evidence" value="ECO:0007669"/>
    <property type="project" value="InterPro"/>
</dbReference>
<feature type="domain" description="Large ribosomal subunit protein uL6 alpha-beta" evidence="6">
    <location>
        <begin position="91"/>
        <end position="164"/>
    </location>
</feature>
<keyword evidence="4" id="KW-0699">rRNA-binding</keyword>
<dbReference type="GO" id="GO:0009507">
    <property type="term" value="C:chloroplast"/>
    <property type="evidence" value="ECO:0007669"/>
    <property type="project" value="UniProtKB-SubCell"/>
</dbReference>
<comment type="subunit">
    <text evidence="4">Part of the 50S ribosomal subunit.</text>
</comment>
<dbReference type="PROSITE" id="PS00525">
    <property type="entry name" value="RIBOSOMAL_L6_1"/>
    <property type="match status" value="1"/>
</dbReference>
<accession>A0A1Z1M2D0</accession>
<keyword evidence="3 4" id="KW-0687">Ribonucleoprotein</keyword>
<dbReference type="PIRSF" id="PIRSF002162">
    <property type="entry name" value="Ribosomal_L6"/>
    <property type="match status" value="1"/>
</dbReference>
<organism evidence="7">
    <name type="scientific">Acrosorium ciliolatum</name>
    <dbReference type="NCBI Taxonomy" id="1550622"/>
    <lineage>
        <taxon>Eukaryota</taxon>
        <taxon>Rhodophyta</taxon>
        <taxon>Florideophyceae</taxon>
        <taxon>Rhodymeniophycidae</taxon>
        <taxon>Ceramiales</taxon>
        <taxon>Delesseriaceae</taxon>
        <taxon>Acrosorium</taxon>
    </lineage>
</organism>
<dbReference type="NCBIfam" id="TIGR03654">
    <property type="entry name" value="L6_bact"/>
    <property type="match status" value="1"/>
</dbReference>
<dbReference type="InterPro" id="IPR000702">
    <property type="entry name" value="Ribosomal_uL6-like"/>
</dbReference>
<name>A0A1Z1M2D0_9FLOR</name>
<dbReference type="EMBL" id="MF101411">
    <property type="protein sequence ID" value="ARW60050.1"/>
    <property type="molecule type" value="Genomic_DNA"/>
</dbReference>
<gene>
    <name evidence="4 7" type="primary">rpl6</name>
</gene>